<sequence>MSTDTGETEQDWETLHYLLTERVKATYRQHVELITTDRTGRVDAAFVRDDAGQLVPADLMSWLETGTANARDFTLHTLGGMVRLYASHPRRDPRASVVTYEEWPAMVEVRLFE</sequence>
<comment type="caution">
    <text evidence="1">The sequence shown here is derived from an EMBL/GenBank/DDBJ whole genome shotgun (WGS) entry which is preliminary data.</text>
</comment>
<organism evidence="1 2">
    <name type="scientific">Streptomyces andamanensis</name>
    <dbReference type="NCBI Taxonomy" id="1565035"/>
    <lineage>
        <taxon>Bacteria</taxon>
        <taxon>Bacillati</taxon>
        <taxon>Actinomycetota</taxon>
        <taxon>Actinomycetes</taxon>
        <taxon>Kitasatosporales</taxon>
        <taxon>Streptomycetaceae</taxon>
        <taxon>Streptomyces</taxon>
    </lineage>
</organism>
<name>A0ABV8TCG1_9ACTN</name>
<protein>
    <submittedName>
        <fullName evidence="1">Uncharacterized protein</fullName>
    </submittedName>
</protein>
<evidence type="ECO:0000313" key="2">
    <source>
        <dbReference type="Proteomes" id="UP001595824"/>
    </source>
</evidence>
<reference evidence="2" key="1">
    <citation type="journal article" date="2019" name="Int. J. Syst. Evol. Microbiol.">
        <title>The Global Catalogue of Microorganisms (GCM) 10K type strain sequencing project: providing services to taxonomists for standard genome sequencing and annotation.</title>
        <authorList>
            <consortium name="The Broad Institute Genomics Platform"/>
            <consortium name="The Broad Institute Genome Sequencing Center for Infectious Disease"/>
            <person name="Wu L."/>
            <person name="Ma J."/>
        </authorList>
    </citation>
    <scope>NUCLEOTIDE SEQUENCE [LARGE SCALE GENOMIC DNA]</scope>
    <source>
        <strain evidence="2">PCU 347</strain>
    </source>
</reference>
<proteinExistence type="predicted"/>
<evidence type="ECO:0000313" key="1">
    <source>
        <dbReference type="EMBL" id="MFC4328289.1"/>
    </source>
</evidence>
<dbReference type="RefSeq" id="WP_381738440.1">
    <property type="nucleotide sequence ID" value="NZ_JBHSDP010000011.1"/>
</dbReference>
<keyword evidence="2" id="KW-1185">Reference proteome</keyword>
<accession>A0ABV8TCG1</accession>
<dbReference type="Proteomes" id="UP001595824">
    <property type="component" value="Unassembled WGS sequence"/>
</dbReference>
<dbReference type="EMBL" id="JBHSDP010000011">
    <property type="protein sequence ID" value="MFC4328289.1"/>
    <property type="molecule type" value="Genomic_DNA"/>
</dbReference>
<gene>
    <name evidence="1" type="ORF">ACFPC0_10675</name>
</gene>